<dbReference type="PANTHER" id="PTHR43711">
    <property type="entry name" value="TWO-COMPONENT HISTIDINE KINASE"/>
    <property type="match status" value="1"/>
</dbReference>
<dbReference type="InterPro" id="IPR033417">
    <property type="entry name" value="CHASE8"/>
</dbReference>
<accession>A0A7W8E474</accession>
<dbReference type="Pfam" id="PF17152">
    <property type="entry name" value="CHASE8"/>
    <property type="match status" value="1"/>
</dbReference>
<dbReference type="InterPro" id="IPR003661">
    <property type="entry name" value="HisK_dim/P_dom"/>
</dbReference>
<comment type="catalytic activity">
    <reaction evidence="1">
        <text>ATP + protein L-histidine = ADP + protein N-phospho-L-histidine.</text>
        <dbReference type="EC" id="2.7.13.3"/>
    </reaction>
</comment>
<dbReference type="InterPro" id="IPR050736">
    <property type="entry name" value="Sensor_HK_Regulatory"/>
</dbReference>
<dbReference type="FunFam" id="1.10.287.130:FF:000038">
    <property type="entry name" value="Sensory transduction histidine kinase"/>
    <property type="match status" value="1"/>
</dbReference>
<protein>
    <recommendedName>
        <fullName evidence="3">histidine kinase</fullName>
        <ecNumber evidence="3">2.7.13.3</ecNumber>
    </recommendedName>
</protein>
<sequence length="511" mass="56530">MLLFTANTVVALTLACIVFWIYLTLAYRQTLVQEVSTMAQMLGESSTPALTFADQKAAAESLAVLRADSRMESACLYDRHGNLFASYIRTSADRACTQHQIVVPLRFNFRNFTVLHPIVTDNEVSGSLLLRVSLVEMYSRLRRFGIIGALVLLTSTLLAMLMSLRLQRLISDPIIHLTQVAKRVSKGGNYSIRAASRSEDETGVLIDQFNSMMEQVSQRDLELKRAQDDLEVRVADRTRELQNEIAEREVIQQDLLNAKLVAEESNRAKSAFLANMSHELRTPLNAILGYSEMLEEDAEAAGNQSEVADLKRIESAGRHLLMLINDVLDLSKIEAGRVELFSEPAQVGTLVNDIVATIDPIARKNKNVFLASTEDANATIYVDVTKFRQCLLNLLSNACKFTEGGIVRLRVEERVRDGAIWSCWEVSDTGIGIAEDDKAKLFQAFSQVDSSATRRHGGTGLGLAISQRLTRMMGGWIEFETKLGKGSTFTIYLPSVAEGEAAGSLAVERVA</sequence>
<dbReference type="SUPFAM" id="SSF158472">
    <property type="entry name" value="HAMP domain-like"/>
    <property type="match status" value="1"/>
</dbReference>
<keyword evidence="10 12" id="KW-0472">Membrane</keyword>
<dbReference type="PRINTS" id="PR00344">
    <property type="entry name" value="BCTRLSENSOR"/>
</dbReference>
<evidence type="ECO:0000256" key="1">
    <source>
        <dbReference type="ARBA" id="ARBA00000085"/>
    </source>
</evidence>
<dbReference type="SMART" id="SM00387">
    <property type="entry name" value="HATPase_c"/>
    <property type="match status" value="1"/>
</dbReference>
<evidence type="ECO:0000256" key="9">
    <source>
        <dbReference type="ARBA" id="ARBA00023012"/>
    </source>
</evidence>
<dbReference type="CDD" id="cd00082">
    <property type="entry name" value="HisKA"/>
    <property type="match status" value="1"/>
</dbReference>
<dbReference type="Pfam" id="PF00512">
    <property type="entry name" value="HisKA"/>
    <property type="match status" value="1"/>
</dbReference>
<dbReference type="SMART" id="SM00304">
    <property type="entry name" value="HAMP"/>
    <property type="match status" value="1"/>
</dbReference>
<keyword evidence="9" id="KW-0902">Two-component regulatory system</keyword>
<dbReference type="InterPro" id="IPR003594">
    <property type="entry name" value="HATPase_dom"/>
</dbReference>
<evidence type="ECO:0000259" key="14">
    <source>
        <dbReference type="PROSITE" id="PS50885"/>
    </source>
</evidence>
<dbReference type="Gene3D" id="6.10.340.10">
    <property type="match status" value="1"/>
</dbReference>
<evidence type="ECO:0000256" key="5">
    <source>
        <dbReference type="ARBA" id="ARBA00022679"/>
    </source>
</evidence>
<dbReference type="GO" id="GO:0016020">
    <property type="term" value="C:membrane"/>
    <property type="evidence" value="ECO:0007669"/>
    <property type="project" value="UniProtKB-SubCell"/>
</dbReference>
<reference evidence="15 16" key="1">
    <citation type="submission" date="2020-08" db="EMBL/GenBank/DDBJ databases">
        <title>Genomic Encyclopedia of Type Strains, Phase IV (KMG-V): Genome sequencing to study the core and pangenomes of soil and plant-associated prokaryotes.</title>
        <authorList>
            <person name="Whitman W."/>
        </authorList>
    </citation>
    <scope>NUCLEOTIDE SEQUENCE [LARGE SCALE GENOMIC DNA]</scope>
    <source>
        <strain evidence="15 16">M8UP14</strain>
    </source>
</reference>
<dbReference type="SUPFAM" id="SSF47384">
    <property type="entry name" value="Homodimeric domain of signal transducing histidine kinase"/>
    <property type="match status" value="1"/>
</dbReference>
<name>A0A7W8E474_9BACT</name>
<dbReference type="Proteomes" id="UP000540989">
    <property type="component" value="Unassembled WGS sequence"/>
</dbReference>
<feature type="domain" description="HAMP" evidence="14">
    <location>
        <begin position="168"/>
        <end position="221"/>
    </location>
</feature>
<evidence type="ECO:0000256" key="6">
    <source>
        <dbReference type="ARBA" id="ARBA00022741"/>
    </source>
</evidence>
<dbReference type="GO" id="GO:0000155">
    <property type="term" value="F:phosphorelay sensor kinase activity"/>
    <property type="evidence" value="ECO:0007669"/>
    <property type="project" value="InterPro"/>
</dbReference>
<dbReference type="AlphaFoldDB" id="A0A7W8E474"/>
<dbReference type="RefSeq" id="WP_184217225.1">
    <property type="nucleotide sequence ID" value="NZ_JACHIP010000003.1"/>
</dbReference>
<dbReference type="PROSITE" id="PS50109">
    <property type="entry name" value="HIS_KIN"/>
    <property type="match status" value="1"/>
</dbReference>
<feature type="domain" description="Histidine kinase" evidence="13">
    <location>
        <begin position="275"/>
        <end position="497"/>
    </location>
</feature>
<dbReference type="EC" id="2.7.13.3" evidence="3"/>
<keyword evidence="4" id="KW-0597">Phosphoprotein</keyword>
<dbReference type="EMBL" id="JACHIP010000003">
    <property type="protein sequence ID" value="MBB5058009.1"/>
    <property type="molecule type" value="Genomic_DNA"/>
</dbReference>
<evidence type="ECO:0000256" key="12">
    <source>
        <dbReference type="SAM" id="Phobius"/>
    </source>
</evidence>
<evidence type="ECO:0000256" key="2">
    <source>
        <dbReference type="ARBA" id="ARBA00004370"/>
    </source>
</evidence>
<evidence type="ECO:0000256" key="10">
    <source>
        <dbReference type="ARBA" id="ARBA00023136"/>
    </source>
</evidence>
<dbReference type="GO" id="GO:0005524">
    <property type="term" value="F:ATP binding"/>
    <property type="evidence" value="ECO:0007669"/>
    <property type="project" value="UniProtKB-KW"/>
</dbReference>
<keyword evidence="7 15" id="KW-0418">Kinase</keyword>
<keyword evidence="12" id="KW-0812">Transmembrane</keyword>
<dbReference type="PANTHER" id="PTHR43711:SF26">
    <property type="entry name" value="SENSOR HISTIDINE KINASE RCSC"/>
    <property type="match status" value="1"/>
</dbReference>
<dbReference type="FunFam" id="3.30.565.10:FF:000010">
    <property type="entry name" value="Sensor histidine kinase RcsC"/>
    <property type="match status" value="1"/>
</dbReference>
<keyword evidence="16" id="KW-1185">Reference proteome</keyword>
<keyword evidence="8" id="KW-0067">ATP-binding</keyword>
<gene>
    <name evidence="15" type="ORF">HDF16_002715</name>
</gene>
<dbReference type="SMART" id="SM00388">
    <property type="entry name" value="HisKA"/>
    <property type="match status" value="1"/>
</dbReference>
<evidence type="ECO:0000256" key="3">
    <source>
        <dbReference type="ARBA" id="ARBA00012438"/>
    </source>
</evidence>
<dbReference type="InterPro" id="IPR036097">
    <property type="entry name" value="HisK_dim/P_sf"/>
</dbReference>
<evidence type="ECO:0000256" key="4">
    <source>
        <dbReference type="ARBA" id="ARBA00022553"/>
    </source>
</evidence>
<evidence type="ECO:0000313" key="15">
    <source>
        <dbReference type="EMBL" id="MBB5058009.1"/>
    </source>
</evidence>
<dbReference type="InterPro" id="IPR004358">
    <property type="entry name" value="Sig_transdc_His_kin-like_C"/>
</dbReference>
<organism evidence="15 16">
    <name type="scientific">Granulicella aggregans</name>
    <dbReference type="NCBI Taxonomy" id="474949"/>
    <lineage>
        <taxon>Bacteria</taxon>
        <taxon>Pseudomonadati</taxon>
        <taxon>Acidobacteriota</taxon>
        <taxon>Terriglobia</taxon>
        <taxon>Terriglobales</taxon>
        <taxon>Acidobacteriaceae</taxon>
        <taxon>Granulicella</taxon>
    </lineage>
</organism>
<comment type="caution">
    <text evidence="15">The sequence shown here is derived from an EMBL/GenBank/DDBJ whole genome shotgun (WGS) entry which is preliminary data.</text>
</comment>
<evidence type="ECO:0000259" key="13">
    <source>
        <dbReference type="PROSITE" id="PS50109"/>
    </source>
</evidence>
<keyword evidence="12" id="KW-1133">Transmembrane helix</keyword>
<dbReference type="InterPro" id="IPR005467">
    <property type="entry name" value="His_kinase_dom"/>
</dbReference>
<dbReference type="Pfam" id="PF02518">
    <property type="entry name" value="HATPase_c"/>
    <property type="match status" value="1"/>
</dbReference>
<keyword evidence="6" id="KW-0547">Nucleotide-binding</keyword>
<dbReference type="Gene3D" id="1.10.287.130">
    <property type="match status" value="1"/>
</dbReference>
<comment type="subcellular location">
    <subcellularLocation>
        <location evidence="2">Membrane</location>
    </subcellularLocation>
</comment>
<dbReference type="Gene3D" id="3.30.565.10">
    <property type="entry name" value="Histidine kinase-like ATPase, C-terminal domain"/>
    <property type="match status" value="1"/>
</dbReference>
<proteinExistence type="predicted"/>
<evidence type="ECO:0000313" key="16">
    <source>
        <dbReference type="Proteomes" id="UP000540989"/>
    </source>
</evidence>
<feature type="transmembrane region" description="Helical" evidence="12">
    <location>
        <begin position="144"/>
        <end position="164"/>
    </location>
</feature>
<dbReference type="InterPro" id="IPR036890">
    <property type="entry name" value="HATPase_C_sf"/>
</dbReference>
<dbReference type="CDD" id="cd16922">
    <property type="entry name" value="HATPase_EvgS-ArcB-TorS-like"/>
    <property type="match status" value="1"/>
</dbReference>
<dbReference type="Pfam" id="PF00672">
    <property type="entry name" value="HAMP"/>
    <property type="match status" value="1"/>
</dbReference>
<evidence type="ECO:0000256" key="7">
    <source>
        <dbReference type="ARBA" id="ARBA00022777"/>
    </source>
</evidence>
<keyword evidence="5" id="KW-0808">Transferase</keyword>
<evidence type="ECO:0000256" key="11">
    <source>
        <dbReference type="ARBA" id="ARBA00023306"/>
    </source>
</evidence>
<feature type="transmembrane region" description="Helical" evidence="12">
    <location>
        <begin position="6"/>
        <end position="27"/>
    </location>
</feature>
<evidence type="ECO:0000256" key="8">
    <source>
        <dbReference type="ARBA" id="ARBA00022840"/>
    </source>
</evidence>
<dbReference type="CDD" id="cd06225">
    <property type="entry name" value="HAMP"/>
    <property type="match status" value="1"/>
</dbReference>
<dbReference type="InterPro" id="IPR003660">
    <property type="entry name" value="HAMP_dom"/>
</dbReference>
<dbReference type="PROSITE" id="PS50885">
    <property type="entry name" value="HAMP"/>
    <property type="match status" value="1"/>
</dbReference>
<keyword evidence="11" id="KW-0131">Cell cycle</keyword>
<dbReference type="SUPFAM" id="SSF55874">
    <property type="entry name" value="ATPase domain of HSP90 chaperone/DNA topoisomerase II/histidine kinase"/>
    <property type="match status" value="1"/>
</dbReference>